<dbReference type="Proteomes" id="UP000093199">
    <property type="component" value="Unassembled WGS sequence"/>
</dbReference>
<dbReference type="OrthoDB" id="9780310at2"/>
<evidence type="ECO:0000313" key="2">
    <source>
        <dbReference type="Proteomes" id="UP000093199"/>
    </source>
</evidence>
<name>A0A1C0YEL4_9BACL</name>
<dbReference type="Pfam" id="PF01904">
    <property type="entry name" value="DUF72"/>
    <property type="match status" value="1"/>
</dbReference>
<dbReference type="STRING" id="33978.A6M13_02775"/>
<sequence length="286" mass="33113">MIYIGATGWSDHPLLYSEATAARDKLFDYSGHFPCVELDTSFYAIPRPENVDKWCSETPDKFQFIVKAYQGITGHQRGENNPFETKNDMFNAYRTALDTFVKHGKLGCVLAQFPPWFDCQKQNITYLRYLRQQLADYPVAIEFRNETWYQDKYREGTLQFLRNQQFIHVVCDEPQAGSGSVPLVPVATAPKAFFRLHGRNLHGWRNIGNAADWRKVRTLYDYNEEELQQLVAHTETLMKQANDVFVIFNNNSGGHAAKNAKQFQEMMNIEYTHLSPKQIGLFEGDF</sequence>
<keyword evidence="2" id="KW-1185">Reference proteome</keyword>
<dbReference type="PANTHER" id="PTHR30348">
    <property type="entry name" value="UNCHARACTERIZED PROTEIN YECE"/>
    <property type="match status" value="1"/>
</dbReference>
<evidence type="ECO:0008006" key="3">
    <source>
        <dbReference type="Google" id="ProtNLM"/>
    </source>
</evidence>
<dbReference type="SUPFAM" id="SSF117396">
    <property type="entry name" value="TM1631-like"/>
    <property type="match status" value="1"/>
</dbReference>
<comment type="caution">
    <text evidence="1">The sequence shown here is derived from an EMBL/GenBank/DDBJ whole genome shotgun (WGS) entry which is preliminary data.</text>
</comment>
<proteinExistence type="predicted"/>
<dbReference type="Gene3D" id="3.20.20.410">
    <property type="entry name" value="Protein of unknown function UPF0759"/>
    <property type="match status" value="1"/>
</dbReference>
<dbReference type="RefSeq" id="WP_066544762.1">
    <property type="nucleotide sequence ID" value="NZ_MASJ01000012.1"/>
</dbReference>
<dbReference type="InterPro" id="IPR002763">
    <property type="entry name" value="DUF72"/>
</dbReference>
<dbReference type="AlphaFoldDB" id="A0A1C0YEL4"/>
<protein>
    <recommendedName>
        <fullName evidence="3">DUF72 domain-containing protein</fullName>
    </recommendedName>
</protein>
<gene>
    <name evidence="1" type="ORF">A6M13_02775</name>
</gene>
<organism evidence="1 2">
    <name type="scientific">Caryophanon tenue</name>
    <dbReference type="NCBI Taxonomy" id="33978"/>
    <lineage>
        <taxon>Bacteria</taxon>
        <taxon>Bacillati</taxon>
        <taxon>Bacillota</taxon>
        <taxon>Bacilli</taxon>
        <taxon>Bacillales</taxon>
        <taxon>Caryophanaceae</taxon>
        <taxon>Caryophanon</taxon>
    </lineage>
</organism>
<dbReference type="InterPro" id="IPR036520">
    <property type="entry name" value="UPF0759_sf"/>
</dbReference>
<reference evidence="1 2" key="1">
    <citation type="submission" date="2016-07" db="EMBL/GenBank/DDBJ databases">
        <title>Caryophanon tenue genome sequencing.</title>
        <authorList>
            <person name="Verma A."/>
            <person name="Pal Y."/>
            <person name="Krishnamurthi S."/>
        </authorList>
    </citation>
    <scope>NUCLEOTIDE SEQUENCE [LARGE SCALE GENOMIC DNA]</scope>
    <source>
        <strain evidence="1 2">DSM 14152</strain>
    </source>
</reference>
<dbReference type="PANTHER" id="PTHR30348:SF13">
    <property type="entry name" value="UPF0759 PROTEIN YUNF"/>
    <property type="match status" value="1"/>
</dbReference>
<evidence type="ECO:0000313" key="1">
    <source>
        <dbReference type="EMBL" id="OCS85600.1"/>
    </source>
</evidence>
<accession>A0A1C0YEL4</accession>
<dbReference type="EMBL" id="MASJ01000012">
    <property type="protein sequence ID" value="OCS85600.1"/>
    <property type="molecule type" value="Genomic_DNA"/>
</dbReference>